<sequence length="218" mass="24959">MYPALKSYFLSNTESNPRFKHLKQQFADPVLSHFVIIVALCNTIATLCHTCHTFEEAYKTLLLLVQRKFNVPVAERTYEQKNAVVRYWRNHDRFHLGPQATPTLYFDDKKVVKKSAISGLVSKTFDDAKSGGCKKLRNRAAAGFVGLSERNILRKTNSKIKYRIHNVKSTNKATPRLVAPKSVQAQHQVDLMDLSKDAVEHDGRVYRYVLSVMDVFSR</sequence>
<evidence type="ECO:0008006" key="3">
    <source>
        <dbReference type="Google" id="ProtNLM"/>
    </source>
</evidence>
<accession>A0ABN8N9M3</accession>
<protein>
    <recommendedName>
        <fullName evidence="3">Integrase catalytic domain-containing protein</fullName>
    </recommendedName>
</protein>
<reference evidence="1 2" key="1">
    <citation type="submission" date="2022-05" db="EMBL/GenBank/DDBJ databases">
        <authorList>
            <consortium name="Genoscope - CEA"/>
            <person name="William W."/>
        </authorList>
    </citation>
    <scope>NUCLEOTIDE SEQUENCE [LARGE SCALE GENOMIC DNA]</scope>
</reference>
<comment type="caution">
    <text evidence="1">The sequence shown here is derived from an EMBL/GenBank/DDBJ whole genome shotgun (WGS) entry which is preliminary data.</text>
</comment>
<organism evidence="1 2">
    <name type="scientific">Porites lobata</name>
    <dbReference type="NCBI Taxonomy" id="104759"/>
    <lineage>
        <taxon>Eukaryota</taxon>
        <taxon>Metazoa</taxon>
        <taxon>Cnidaria</taxon>
        <taxon>Anthozoa</taxon>
        <taxon>Hexacorallia</taxon>
        <taxon>Scleractinia</taxon>
        <taxon>Fungiina</taxon>
        <taxon>Poritidae</taxon>
        <taxon>Porites</taxon>
    </lineage>
</organism>
<dbReference type="Proteomes" id="UP001159405">
    <property type="component" value="Unassembled WGS sequence"/>
</dbReference>
<keyword evidence="2" id="KW-1185">Reference proteome</keyword>
<evidence type="ECO:0000313" key="2">
    <source>
        <dbReference type="Proteomes" id="UP001159405"/>
    </source>
</evidence>
<evidence type="ECO:0000313" key="1">
    <source>
        <dbReference type="EMBL" id="CAH3045337.1"/>
    </source>
</evidence>
<gene>
    <name evidence="1" type="ORF">PLOB_00006757</name>
</gene>
<proteinExistence type="predicted"/>
<dbReference type="EMBL" id="CALNXK010000013">
    <property type="protein sequence ID" value="CAH3045337.1"/>
    <property type="molecule type" value="Genomic_DNA"/>
</dbReference>
<name>A0ABN8N9M3_9CNID</name>